<gene>
    <name evidence="2" type="ORF">PXEA_LOCUS14665</name>
</gene>
<dbReference type="AlphaFoldDB" id="A0A3S5ADM8"/>
<feature type="compositionally biased region" description="Acidic residues" evidence="1">
    <location>
        <begin position="81"/>
        <end position="93"/>
    </location>
</feature>
<evidence type="ECO:0000256" key="1">
    <source>
        <dbReference type="SAM" id="MobiDB-lite"/>
    </source>
</evidence>
<proteinExistence type="predicted"/>
<protein>
    <submittedName>
        <fullName evidence="2">Uncharacterized protein</fullName>
    </submittedName>
</protein>
<feature type="region of interest" description="Disordered" evidence="1">
    <location>
        <begin position="1"/>
        <end position="38"/>
    </location>
</feature>
<organism evidence="2 3">
    <name type="scientific">Protopolystoma xenopodis</name>
    <dbReference type="NCBI Taxonomy" id="117903"/>
    <lineage>
        <taxon>Eukaryota</taxon>
        <taxon>Metazoa</taxon>
        <taxon>Spiralia</taxon>
        <taxon>Lophotrochozoa</taxon>
        <taxon>Platyhelminthes</taxon>
        <taxon>Monogenea</taxon>
        <taxon>Polyopisthocotylea</taxon>
        <taxon>Polystomatidea</taxon>
        <taxon>Polystomatidae</taxon>
        <taxon>Protopolystoma</taxon>
    </lineage>
</organism>
<keyword evidence="3" id="KW-1185">Reference proteome</keyword>
<dbReference type="Proteomes" id="UP000784294">
    <property type="component" value="Unassembled WGS sequence"/>
</dbReference>
<reference evidence="2" key="1">
    <citation type="submission" date="2018-11" db="EMBL/GenBank/DDBJ databases">
        <authorList>
            <consortium name="Pathogen Informatics"/>
        </authorList>
    </citation>
    <scope>NUCLEOTIDE SEQUENCE</scope>
</reference>
<comment type="caution">
    <text evidence="2">The sequence shown here is derived from an EMBL/GenBank/DDBJ whole genome shotgun (WGS) entry which is preliminary data.</text>
</comment>
<feature type="region of interest" description="Disordered" evidence="1">
    <location>
        <begin position="79"/>
        <end position="98"/>
    </location>
</feature>
<dbReference type="EMBL" id="CAAALY010050236">
    <property type="protein sequence ID" value="VEL21225.1"/>
    <property type="molecule type" value="Genomic_DNA"/>
</dbReference>
<sequence length="158" mass="17372">MPSSSQAPSRSAASNSHPIVPFVIPQEPAKSSPPLLHGHSFLIPESSPPFHSATTSCQNSFTRPDLGSSTLGLCTASVRPDEDEIEADGEEEGVGVGGEMGEFEEDEEFDASSSQEASTYHFFCLRIWYFFDDSSFFLSTNSCRPFRDHFRDVLLLKT</sequence>
<accession>A0A3S5ADM8</accession>
<feature type="compositionally biased region" description="Low complexity" evidence="1">
    <location>
        <begin position="1"/>
        <end position="16"/>
    </location>
</feature>
<evidence type="ECO:0000313" key="3">
    <source>
        <dbReference type="Proteomes" id="UP000784294"/>
    </source>
</evidence>
<evidence type="ECO:0000313" key="2">
    <source>
        <dbReference type="EMBL" id="VEL21225.1"/>
    </source>
</evidence>
<name>A0A3S5ADM8_9PLAT</name>